<dbReference type="RefSeq" id="WP_063709099.1">
    <property type="nucleotide sequence ID" value="NZ_LUUB01000129.1"/>
</dbReference>
<dbReference type="InterPro" id="IPR050261">
    <property type="entry name" value="FrsA_esterase"/>
</dbReference>
<dbReference type="STRING" id="1505087.AYJ54_36485"/>
<gene>
    <name evidence="4" type="ORF">AYJ54_36485</name>
</gene>
<evidence type="ECO:0000256" key="1">
    <source>
        <dbReference type="ARBA" id="ARBA00022801"/>
    </source>
</evidence>
<feature type="chain" id="PRO_5008054197" evidence="2">
    <location>
        <begin position="24"/>
        <end position="299"/>
    </location>
</feature>
<keyword evidence="2" id="KW-0732">Signal</keyword>
<dbReference type="Proteomes" id="UP000076959">
    <property type="component" value="Unassembled WGS sequence"/>
</dbReference>
<dbReference type="PANTHER" id="PTHR22946">
    <property type="entry name" value="DIENELACTONE HYDROLASE DOMAIN-CONTAINING PROTEIN-RELATED"/>
    <property type="match status" value="1"/>
</dbReference>
<name>A0A176Y5R1_9BRAD</name>
<dbReference type="InterPro" id="IPR029058">
    <property type="entry name" value="AB_hydrolase_fold"/>
</dbReference>
<organism evidence="4 5">
    <name type="scientific">Bradyrhizobium centrolobii</name>
    <dbReference type="NCBI Taxonomy" id="1505087"/>
    <lineage>
        <taxon>Bacteria</taxon>
        <taxon>Pseudomonadati</taxon>
        <taxon>Pseudomonadota</taxon>
        <taxon>Alphaproteobacteria</taxon>
        <taxon>Hyphomicrobiales</taxon>
        <taxon>Nitrobacteraceae</taxon>
        <taxon>Bradyrhizobium</taxon>
    </lineage>
</organism>
<dbReference type="OrthoDB" id="7839439at2"/>
<feature type="domain" description="Serine aminopeptidase S33" evidence="3">
    <location>
        <begin position="90"/>
        <end position="199"/>
    </location>
</feature>
<dbReference type="AlphaFoldDB" id="A0A176Y5R1"/>
<dbReference type="SUPFAM" id="SSF53474">
    <property type="entry name" value="alpha/beta-Hydrolases"/>
    <property type="match status" value="1"/>
</dbReference>
<evidence type="ECO:0000313" key="5">
    <source>
        <dbReference type="Proteomes" id="UP000076959"/>
    </source>
</evidence>
<protein>
    <submittedName>
        <fullName evidence="4">Peptidase</fullName>
    </submittedName>
</protein>
<evidence type="ECO:0000256" key="2">
    <source>
        <dbReference type="SAM" id="SignalP"/>
    </source>
</evidence>
<dbReference type="GO" id="GO:0052689">
    <property type="term" value="F:carboxylic ester hydrolase activity"/>
    <property type="evidence" value="ECO:0007669"/>
    <property type="project" value="UniProtKB-ARBA"/>
</dbReference>
<evidence type="ECO:0000259" key="3">
    <source>
        <dbReference type="Pfam" id="PF12146"/>
    </source>
</evidence>
<dbReference type="PANTHER" id="PTHR22946:SF9">
    <property type="entry name" value="POLYKETIDE TRANSFERASE AF380"/>
    <property type="match status" value="1"/>
</dbReference>
<feature type="signal peptide" evidence="2">
    <location>
        <begin position="1"/>
        <end position="23"/>
    </location>
</feature>
<dbReference type="Gene3D" id="3.40.50.1820">
    <property type="entry name" value="alpha/beta hydrolase"/>
    <property type="match status" value="1"/>
</dbReference>
<evidence type="ECO:0000313" key="4">
    <source>
        <dbReference type="EMBL" id="OAE96775.1"/>
    </source>
</evidence>
<dbReference type="InterPro" id="IPR022742">
    <property type="entry name" value="Hydrolase_4"/>
</dbReference>
<proteinExistence type="predicted"/>
<dbReference type="EMBL" id="LUUB01000129">
    <property type="protein sequence ID" value="OAE96775.1"/>
    <property type="molecule type" value="Genomic_DNA"/>
</dbReference>
<reference evidence="4 5" key="1">
    <citation type="submission" date="2016-03" db="EMBL/GenBank/DDBJ databases">
        <title>Draft Genome Sequence of the Strain BR 10245 (Bradyrhizobium sp.) isolated from nodules of Centrolobium paraense.</title>
        <authorList>
            <person name="Simoes-Araujo J.L.Sr."/>
            <person name="Barauna A.C."/>
            <person name="Silva K."/>
            <person name="Zilli J.E."/>
        </authorList>
    </citation>
    <scope>NUCLEOTIDE SEQUENCE [LARGE SCALE GENOMIC DNA]</scope>
    <source>
        <strain evidence="4 5">BR 10245</strain>
    </source>
</reference>
<comment type="caution">
    <text evidence="4">The sequence shown here is derived from an EMBL/GenBank/DDBJ whole genome shotgun (WGS) entry which is preliminary data.</text>
</comment>
<keyword evidence="5" id="KW-1185">Reference proteome</keyword>
<keyword evidence="1" id="KW-0378">Hydrolase</keyword>
<accession>A0A176Y5R1</accession>
<dbReference type="Pfam" id="PF12146">
    <property type="entry name" value="Hydrolase_4"/>
    <property type="match status" value="1"/>
</dbReference>
<sequence>MRLFNTLTLLPLLALLTASPLCAQVTFGSSGEEGEPFRRQQWRVPSPDADIAAHALLFRPPGAGPFRLAIIAHASTQNVLRRAQTPQPEYRALVTFLIARGFAVLVPERLGHGATGGRYVEDQGGCDEADYARSGRATADEISLALEFLRKQDFVRKESAVVFGHSAGGWGALALANADPQHISAIIAFAPGRGGHANDVPGRICAPHTLLAAATAFGKTARIPVTWLVAANDSYFAPAVSRGLADAFRGGGDKLDFSVLPAVGSEGHWMIETEAGVTAAGAAFDHALKAPNPVAAKKP</sequence>